<organism evidence="1">
    <name type="scientific">marine sediment metagenome</name>
    <dbReference type="NCBI Taxonomy" id="412755"/>
    <lineage>
        <taxon>unclassified sequences</taxon>
        <taxon>metagenomes</taxon>
        <taxon>ecological metagenomes</taxon>
    </lineage>
</organism>
<gene>
    <name evidence="1" type="ORF">LCGC14_0748490</name>
</gene>
<accession>A0A0F9QPI7</accession>
<sequence>FIFILRNQELFDEKILEELIKKTNKFTSLAGKAFQNLLFEILNYKKEYFKNL</sequence>
<dbReference type="AlphaFoldDB" id="A0A0F9QPI7"/>
<name>A0A0F9QPI7_9ZZZZ</name>
<protein>
    <submittedName>
        <fullName evidence="1">Uncharacterized protein</fullName>
    </submittedName>
</protein>
<evidence type="ECO:0000313" key="1">
    <source>
        <dbReference type="EMBL" id="KKN38922.1"/>
    </source>
</evidence>
<reference evidence="1" key="1">
    <citation type="journal article" date="2015" name="Nature">
        <title>Complex archaea that bridge the gap between prokaryotes and eukaryotes.</title>
        <authorList>
            <person name="Spang A."/>
            <person name="Saw J.H."/>
            <person name="Jorgensen S.L."/>
            <person name="Zaremba-Niedzwiedzka K."/>
            <person name="Martijn J."/>
            <person name="Lind A.E."/>
            <person name="van Eijk R."/>
            <person name="Schleper C."/>
            <person name="Guy L."/>
            <person name="Ettema T.J."/>
        </authorList>
    </citation>
    <scope>NUCLEOTIDE SEQUENCE</scope>
</reference>
<comment type="caution">
    <text evidence="1">The sequence shown here is derived from an EMBL/GenBank/DDBJ whole genome shotgun (WGS) entry which is preliminary data.</text>
</comment>
<feature type="non-terminal residue" evidence="1">
    <location>
        <position position="1"/>
    </location>
</feature>
<dbReference type="EMBL" id="LAZR01001794">
    <property type="protein sequence ID" value="KKN38922.1"/>
    <property type="molecule type" value="Genomic_DNA"/>
</dbReference>
<proteinExistence type="predicted"/>